<dbReference type="Gramene" id="KRH61871">
    <property type="protein sequence ID" value="KRH61871"/>
    <property type="gene ID" value="GLYMA_04G072700"/>
</dbReference>
<keyword evidence="14" id="KW-1185">Reference proteome</keyword>
<dbReference type="GO" id="GO:0006888">
    <property type="term" value="P:endoplasmic reticulum to Golgi vesicle-mediated transport"/>
    <property type="evidence" value="ECO:0000318"/>
    <property type="project" value="GO_Central"/>
</dbReference>
<evidence type="ECO:0000313" key="13">
    <source>
        <dbReference type="EnsemblPlants" id="KRH61871"/>
    </source>
</evidence>
<dbReference type="OrthoDB" id="421009at2759"/>
<dbReference type="PANTHER" id="PTHR19957:SF3">
    <property type="entry name" value="SYNTAXIN-5"/>
    <property type="match status" value="1"/>
</dbReference>
<evidence type="ECO:0000256" key="5">
    <source>
        <dbReference type="ARBA" id="ARBA00022927"/>
    </source>
</evidence>
<evidence type="ECO:0000256" key="6">
    <source>
        <dbReference type="ARBA" id="ARBA00022989"/>
    </source>
</evidence>
<proteinExistence type="inferred from homology"/>
<dbReference type="AlphaFoldDB" id="I1JUJ6"/>
<gene>
    <name evidence="13" type="primary">LOC100777961</name>
    <name evidence="12" type="ORF">GLYMA_04G072700</name>
</gene>
<evidence type="ECO:0000313" key="14">
    <source>
        <dbReference type="Proteomes" id="UP000008827"/>
    </source>
</evidence>
<dbReference type="CDD" id="cd15844">
    <property type="entry name" value="SNARE_syntaxin5"/>
    <property type="match status" value="1"/>
</dbReference>
<evidence type="ECO:0000256" key="8">
    <source>
        <dbReference type="ARBA" id="ARBA00023136"/>
    </source>
</evidence>
<dbReference type="GO" id="GO:0006886">
    <property type="term" value="P:intracellular protein transport"/>
    <property type="evidence" value="ECO:0000318"/>
    <property type="project" value="GO_Central"/>
</dbReference>
<evidence type="ECO:0000256" key="7">
    <source>
        <dbReference type="ARBA" id="ARBA00023054"/>
    </source>
</evidence>
<keyword evidence="7" id="KW-0175">Coiled coil</keyword>
<feature type="domain" description="T-SNARE coiled-coil homology" evidence="11">
    <location>
        <begin position="245"/>
        <end position="307"/>
    </location>
</feature>
<dbReference type="ExpressionAtlas" id="I1JUJ6">
    <property type="expression patterns" value="baseline and differential"/>
</dbReference>
<dbReference type="GO" id="GO:0031201">
    <property type="term" value="C:SNARE complex"/>
    <property type="evidence" value="ECO:0000318"/>
    <property type="project" value="GO_Central"/>
</dbReference>
<keyword evidence="6 10" id="KW-1133">Transmembrane helix</keyword>
<feature type="region of interest" description="Disordered" evidence="9">
    <location>
        <begin position="1"/>
        <end position="48"/>
    </location>
</feature>
<dbReference type="SMR" id="I1JUJ6"/>
<dbReference type="STRING" id="3847.I1JUJ6"/>
<comment type="similarity">
    <text evidence="2">Belongs to the syntaxin family.</text>
</comment>
<dbReference type="PaxDb" id="3847-GLYMA04G07660.1"/>
<dbReference type="PANTHER" id="PTHR19957">
    <property type="entry name" value="SYNTAXIN"/>
    <property type="match status" value="1"/>
</dbReference>
<evidence type="ECO:0000256" key="2">
    <source>
        <dbReference type="ARBA" id="ARBA00009063"/>
    </source>
</evidence>
<dbReference type="GO" id="GO:0005484">
    <property type="term" value="F:SNAP receptor activity"/>
    <property type="evidence" value="ECO:0000318"/>
    <property type="project" value="GO_Central"/>
</dbReference>
<accession>I1JUJ6</accession>
<dbReference type="SMART" id="SM00397">
    <property type="entry name" value="t_SNARE"/>
    <property type="match status" value="1"/>
</dbReference>
<dbReference type="PROSITE" id="PS00914">
    <property type="entry name" value="SYNTAXIN"/>
    <property type="match status" value="1"/>
</dbReference>
<evidence type="ECO:0000256" key="4">
    <source>
        <dbReference type="ARBA" id="ARBA00022692"/>
    </source>
</evidence>
<dbReference type="HOGENOM" id="CLU_044998_0_0_1"/>
<keyword evidence="3" id="KW-0813">Transport</keyword>
<dbReference type="GO" id="GO:0012505">
    <property type="term" value="C:endomembrane system"/>
    <property type="evidence" value="ECO:0000318"/>
    <property type="project" value="GO_Central"/>
</dbReference>
<dbReference type="RefSeq" id="XP_003522647.1">
    <property type="nucleotide sequence ID" value="XM_003522599.4"/>
</dbReference>
<sequence>MYTKSAQSSFRDRTHEFQSIAERLKKTGSAPNGQSSSSSRSEEQRSAIANQSEFNRRASKIGLGIHQTSQKLAKLAKLAKRTSVFDDPTMEIQELTGVIKQDITALNSAVVDLQLLCNSRNESGNASTDTTSHSTTVVDDLKTRLMSTTKEFKDVLTMRTENLKVHENRRQLFSANGSKDSANPFVRQRPLATRSAANTSNAPAPPWATGSSSSQLFPKKQVDGESQPLLQQQQQQQQEVVPLQDSYMQSRAEALQNVESTIHELSNIFNQLATLVSQQGEIAIRIDENMDDTLANVEGAQGALLKYLNSISSNRWLMIKIFFVLIFFLMVFLFFVA</sequence>
<dbReference type="GO" id="GO:0000139">
    <property type="term" value="C:Golgi membrane"/>
    <property type="evidence" value="ECO:0000318"/>
    <property type="project" value="GO_Central"/>
</dbReference>
<dbReference type="GO" id="GO:0006906">
    <property type="term" value="P:vesicle fusion"/>
    <property type="evidence" value="ECO:0000318"/>
    <property type="project" value="GO_Central"/>
</dbReference>
<dbReference type="Pfam" id="PF05739">
    <property type="entry name" value="SNARE"/>
    <property type="match status" value="1"/>
</dbReference>
<comment type="subcellular location">
    <subcellularLocation>
        <location evidence="1">Membrane</location>
        <topology evidence="1">Single-pass type IV membrane protein</topology>
    </subcellularLocation>
</comment>
<dbReference type="SUPFAM" id="SSF47661">
    <property type="entry name" value="t-snare proteins"/>
    <property type="match status" value="1"/>
</dbReference>
<dbReference type="Pfam" id="PF11416">
    <property type="entry name" value="Syntaxin-5_N"/>
    <property type="match status" value="1"/>
</dbReference>
<evidence type="ECO:0000259" key="11">
    <source>
        <dbReference type="PROSITE" id="PS50192"/>
    </source>
</evidence>
<feature type="transmembrane region" description="Helical" evidence="10">
    <location>
        <begin position="316"/>
        <end position="336"/>
    </location>
</feature>
<dbReference type="InterPro" id="IPR021538">
    <property type="entry name" value="Syntaxin-5_N"/>
</dbReference>
<protein>
    <recommendedName>
        <fullName evidence="11">t-SNARE coiled-coil homology domain-containing protein</fullName>
    </recommendedName>
</protein>
<dbReference type="GO" id="GO:0000149">
    <property type="term" value="F:SNARE binding"/>
    <property type="evidence" value="ECO:0000318"/>
    <property type="project" value="GO_Central"/>
</dbReference>
<dbReference type="InterPro" id="IPR006012">
    <property type="entry name" value="Syntaxin/epimorphin_CS"/>
</dbReference>
<dbReference type="GO" id="GO:0048278">
    <property type="term" value="P:vesicle docking"/>
    <property type="evidence" value="ECO:0000318"/>
    <property type="project" value="GO_Central"/>
</dbReference>
<evidence type="ECO:0000256" key="1">
    <source>
        <dbReference type="ARBA" id="ARBA00004211"/>
    </source>
</evidence>
<feature type="region of interest" description="Disordered" evidence="9">
    <location>
        <begin position="194"/>
        <end position="233"/>
    </location>
</feature>
<evidence type="ECO:0000256" key="10">
    <source>
        <dbReference type="SAM" id="Phobius"/>
    </source>
</evidence>
<dbReference type="Gene3D" id="1.20.58.70">
    <property type="match status" value="1"/>
</dbReference>
<evidence type="ECO:0000256" key="9">
    <source>
        <dbReference type="SAM" id="MobiDB-lite"/>
    </source>
</evidence>
<dbReference type="EMBL" id="CM000837">
    <property type="protein sequence ID" value="KRH61871.1"/>
    <property type="molecule type" value="Genomic_DNA"/>
</dbReference>
<keyword evidence="5" id="KW-0653">Protein transport</keyword>
<dbReference type="EnsemblPlants" id="KRH61871">
    <property type="protein sequence ID" value="KRH61871"/>
    <property type="gene ID" value="GLYMA_04G072700"/>
</dbReference>
<reference evidence="13" key="2">
    <citation type="submission" date="2018-02" db="UniProtKB">
        <authorList>
            <consortium name="EnsemblPlants"/>
        </authorList>
    </citation>
    <scope>IDENTIFICATION</scope>
    <source>
        <strain evidence="13">Williams 82</strain>
    </source>
</reference>
<dbReference type="PROSITE" id="PS50192">
    <property type="entry name" value="T_SNARE"/>
    <property type="match status" value="1"/>
</dbReference>
<dbReference type="InterPro" id="IPR010989">
    <property type="entry name" value="SNARE"/>
</dbReference>
<dbReference type="OMA" id="EHNHNVV"/>
<dbReference type="FunCoup" id="I1JUJ6">
    <property type="interactions" value="7147"/>
</dbReference>
<dbReference type="InterPro" id="IPR000727">
    <property type="entry name" value="T_SNARE_dom"/>
</dbReference>
<dbReference type="Proteomes" id="UP000008827">
    <property type="component" value="Chromosome 4"/>
</dbReference>
<dbReference type="eggNOG" id="KOG0812">
    <property type="taxonomic scope" value="Eukaryota"/>
</dbReference>
<organism evidence="13">
    <name type="scientific">Glycine max</name>
    <name type="common">Soybean</name>
    <name type="synonym">Glycine hispida</name>
    <dbReference type="NCBI Taxonomy" id="3847"/>
    <lineage>
        <taxon>Eukaryota</taxon>
        <taxon>Viridiplantae</taxon>
        <taxon>Streptophyta</taxon>
        <taxon>Embryophyta</taxon>
        <taxon>Tracheophyta</taxon>
        <taxon>Spermatophyta</taxon>
        <taxon>Magnoliopsida</taxon>
        <taxon>eudicotyledons</taxon>
        <taxon>Gunneridae</taxon>
        <taxon>Pentapetalae</taxon>
        <taxon>rosids</taxon>
        <taxon>fabids</taxon>
        <taxon>Fabales</taxon>
        <taxon>Fabaceae</taxon>
        <taxon>Papilionoideae</taxon>
        <taxon>50 kb inversion clade</taxon>
        <taxon>NPAAA clade</taxon>
        <taxon>indigoferoid/millettioid clade</taxon>
        <taxon>Phaseoleae</taxon>
        <taxon>Glycine</taxon>
        <taxon>Glycine subgen. Soja</taxon>
    </lineage>
</organism>
<keyword evidence="8 10" id="KW-0472">Membrane</keyword>
<dbReference type="GeneID" id="100777961"/>
<evidence type="ECO:0000313" key="12">
    <source>
        <dbReference type="EMBL" id="KRH61871.1"/>
    </source>
</evidence>
<name>I1JUJ6_SOYBN</name>
<dbReference type="InterPro" id="IPR045242">
    <property type="entry name" value="Syntaxin"/>
</dbReference>
<dbReference type="KEGG" id="gmx:100777961"/>
<reference evidence="12 13" key="1">
    <citation type="journal article" date="2010" name="Nature">
        <title>Genome sequence of the palaeopolyploid soybean.</title>
        <authorList>
            <person name="Schmutz J."/>
            <person name="Cannon S.B."/>
            <person name="Schlueter J."/>
            <person name="Ma J."/>
            <person name="Mitros T."/>
            <person name="Nelson W."/>
            <person name="Hyten D.L."/>
            <person name="Song Q."/>
            <person name="Thelen J.J."/>
            <person name="Cheng J."/>
            <person name="Xu D."/>
            <person name="Hellsten U."/>
            <person name="May G.D."/>
            <person name="Yu Y."/>
            <person name="Sakurai T."/>
            <person name="Umezawa T."/>
            <person name="Bhattacharyya M.K."/>
            <person name="Sandhu D."/>
            <person name="Valliyodan B."/>
            <person name="Lindquist E."/>
            <person name="Peto M."/>
            <person name="Grant D."/>
            <person name="Shu S."/>
            <person name="Goodstein D."/>
            <person name="Barry K."/>
            <person name="Futrell-Griggs M."/>
            <person name="Abernathy B."/>
            <person name="Du J."/>
            <person name="Tian Z."/>
            <person name="Zhu L."/>
            <person name="Gill N."/>
            <person name="Joshi T."/>
            <person name="Libault M."/>
            <person name="Sethuraman A."/>
            <person name="Zhang X.-C."/>
            <person name="Shinozaki K."/>
            <person name="Nguyen H.T."/>
            <person name="Wing R.A."/>
            <person name="Cregan P."/>
            <person name="Specht J."/>
            <person name="Grimwood J."/>
            <person name="Rokhsar D."/>
            <person name="Stacey G."/>
            <person name="Shoemaker R.C."/>
            <person name="Jackson S.A."/>
        </authorList>
    </citation>
    <scope>NUCLEOTIDE SEQUENCE [LARGE SCALE GENOMIC DNA]</scope>
    <source>
        <strain evidence="13">cv. Williams 82</strain>
        <tissue evidence="12">Callus</tissue>
    </source>
</reference>
<reference evidence="12" key="3">
    <citation type="submission" date="2018-07" db="EMBL/GenBank/DDBJ databases">
        <title>WGS assembly of Glycine max.</title>
        <authorList>
            <person name="Schmutz J."/>
            <person name="Cannon S."/>
            <person name="Schlueter J."/>
            <person name="Ma J."/>
            <person name="Mitros T."/>
            <person name="Nelson W."/>
            <person name="Hyten D."/>
            <person name="Song Q."/>
            <person name="Thelen J."/>
            <person name="Cheng J."/>
            <person name="Xu D."/>
            <person name="Hellsten U."/>
            <person name="May G."/>
            <person name="Yu Y."/>
            <person name="Sakurai T."/>
            <person name="Umezawa T."/>
            <person name="Bhattacharyya M."/>
            <person name="Sandhu D."/>
            <person name="Valliyodan B."/>
            <person name="Lindquist E."/>
            <person name="Peto M."/>
            <person name="Grant D."/>
            <person name="Shu S."/>
            <person name="Goodstein D."/>
            <person name="Barry K."/>
            <person name="Futrell-Griggs M."/>
            <person name="Abernathy B."/>
            <person name="Du J."/>
            <person name="Tian Z."/>
            <person name="Zhu L."/>
            <person name="Gill N."/>
            <person name="Joshi T."/>
            <person name="Libault M."/>
            <person name="Sethuraman A."/>
            <person name="Zhang X."/>
            <person name="Shinozaki K."/>
            <person name="Nguyen H."/>
            <person name="Wing R."/>
            <person name="Cregan P."/>
            <person name="Specht J."/>
            <person name="Grimwood J."/>
            <person name="Rokhsar D."/>
            <person name="Stacey G."/>
            <person name="Shoemaker R."/>
            <person name="Jackson S."/>
        </authorList>
    </citation>
    <scope>NUCLEOTIDE SEQUENCE</scope>
    <source>
        <tissue evidence="12">Callus</tissue>
    </source>
</reference>
<keyword evidence="4 10" id="KW-0812">Transmembrane</keyword>
<evidence type="ECO:0000256" key="3">
    <source>
        <dbReference type="ARBA" id="ARBA00022448"/>
    </source>
</evidence>